<reference evidence="2" key="1">
    <citation type="submission" date="2023-01" db="EMBL/GenBank/DDBJ databases">
        <title>Genome-based studies on antimicrobial resistance profiles of Riemerella anatipestifer in China, 1994 to 2021.</title>
        <authorList>
            <person name="Yang Z."/>
            <person name="Zhu D."/>
        </authorList>
    </citation>
    <scope>NUCLEOTIDE SEQUENCE</scope>
    <source>
        <strain evidence="2">RCAD1218</strain>
    </source>
</reference>
<sequence length="234" mass="27818">MENKNLPTEELKKYGIINEDNSRHQKISKDDFERFTNEGYTLIVQDKEKRVSFQLTKDKQLDVKHYIIDKPIDDILEQAKDNLIQYAIEKQLDEDNGTVKDETLKVFIYNSKENNVSEVDFLKKSKEITDFVLEQKDIEESKKYKAQLEMLKGFLQDKIDKFPEVAKYIANDMNIVSKNISRIDDATPNEEQAREQKNTKVQLNVNDPDLYQDANQEREDVWEREQEQKTRFKR</sequence>
<protein>
    <recommendedName>
        <fullName evidence="4">DUF3945 domain-containing protein</fullName>
    </recommendedName>
</protein>
<feature type="region of interest" description="Disordered" evidence="1">
    <location>
        <begin position="188"/>
        <end position="234"/>
    </location>
</feature>
<accession>A0AAP6LJ60</accession>
<comment type="caution">
    <text evidence="2">The sequence shown here is derived from an EMBL/GenBank/DDBJ whole genome shotgun (WGS) entry which is preliminary data.</text>
</comment>
<dbReference type="EMBL" id="JAQZHK010000002">
    <property type="protein sequence ID" value="MDY3512174.1"/>
    <property type="molecule type" value="Genomic_DNA"/>
</dbReference>
<evidence type="ECO:0000313" key="2">
    <source>
        <dbReference type="EMBL" id="MDY3512174.1"/>
    </source>
</evidence>
<organism evidence="2 3">
    <name type="scientific">Riemerella anatipestifer</name>
    <name type="common">Moraxella anatipestifer</name>
    <dbReference type="NCBI Taxonomy" id="34085"/>
    <lineage>
        <taxon>Bacteria</taxon>
        <taxon>Pseudomonadati</taxon>
        <taxon>Bacteroidota</taxon>
        <taxon>Flavobacteriia</taxon>
        <taxon>Flavobacteriales</taxon>
        <taxon>Weeksellaceae</taxon>
        <taxon>Riemerella</taxon>
    </lineage>
</organism>
<name>A0AAP6LJ60_RIEAN</name>
<feature type="compositionally biased region" description="Basic and acidic residues" evidence="1">
    <location>
        <begin position="188"/>
        <end position="198"/>
    </location>
</feature>
<feature type="compositionally biased region" description="Basic and acidic residues" evidence="1">
    <location>
        <begin position="215"/>
        <end position="234"/>
    </location>
</feature>
<gene>
    <name evidence="2" type="ORF">PG303_02955</name>
</gene>
<evidence type="ECO:0000313" key="3">
    <source>
        <dbReference type="Proteomes" id="UP001284033"/>
    </source>
</evidence>
<evidence type="ECO:0008006" key="4">
    <source>
        <dbReference type="Google" id="ProtNLM"/>
    </source>
</evidence>
<dbReference type="Proteomes" id="UP001284033">
    <property type="component" value="Unassembled WGS sequence"/>
</dbReference>
<dbReference type="RefSeq" id="WP_253037395.1">
    <property type="nucleotide sequence ID" value="NZ_CP168322.1"/>
</dbReference>
<dbReference type="AlphaFoldDB" id="A0AAP6LJ60"/>
<evidence type="ECO:0000256" key="1">
    <source>
        <dbReference type="SAM" id="MobiDB-lite"/>
    </source>
</evidence>
<proteinExistence type="predicted"/>